<dbReference type="Proteomes" id="UP001372526">
    <property type="component" value="Unassembled WGS sequence"/>
</dbReference>
<feature type="region of interest" description="Disordered" evidence="1">
    <location>
        <begin position="29"/>
        <end position="52"/>
    </location>
</feature>
<protein>
    <submittedName>
        <fullName evidence="2">YfhD family protein</fullName>
    </submittedName>
</protein>
<sequence length="52" mass="5953">MCKMKKTNVQQNKVSDGIDVEFSRELADQDDLEAEARADAADARQKQQRNKK</sequence>
<reference evidence="2 3" key="1">
    <citation type="submission" date="2024-01" db="EMBL/GenBank/DDBJ databases">
        <title>Seven novel Bacillus-like species.</title>
        <authorList>
            <person name="Liu G."/>
        </authorList>
    </citation>
    <scope>NUCLEOTIDE SEQUENCE [LARGE SCALE GENOMIC DNA]</scope>
    <source>
        <strain evidence="2 3">FJAT-51639</strain>
    </source>
</reference>
<feature type="compositionally biased region" description="Basic and acidic residues" evidence="1">
    <location>
        <begin position="34"/>
        <end position="45"/>
    </location>
</feature>
<name>A0ABU8FJU0_9BACI</name>
<evidence type="ECO:0000313" key="3">
    <source>
        <dbReference type="Proteomes" id="UP001372526"/>
    </source>
</evidence>
<keyword evidence="3" id="KW-1185">Reference proteome</keyword>
<feature type="region of interest" description="Disordered" evidence="1">
    <location>
        <begin position="1"/>
        <end position="20"/>
    </location>
</feature>
<evidence type="ECO:0000256" key="1">
    <source>
        <dbReference type="SAM" id="MobiDB-lite"/>
    </source>
</evidence>
<comment type="caution">
    <text evidence="2">The sequence shown here is derived from an EMBL/GenBank/DDBJ whole genome shotgun (WGS) entry which is preliminary data.</text>
</comment>
<dbReference type="Pfam" id="PF14151">
    <property type="entry name" value="YfhD"/>
    <property type="match status" value="1"/>
</dbReference>
<gene>
    <name evidence="2" type="ORF">WAZ07_11460</name>
</gene>
<evidence type="ECO:0000313" key="2">
    <source>
        <dbReference type="EMBL" id="MEI4801935.1"/>
    </source>
</evidence>
<accession>A0ABU8FJU0</accession>
<dbReference type="InterPro" id="IPR025435">
    <property type="entry name" value="YfhD-like"/>
</dbReference>
<dbReference type="EMBL" id="JBAWSX010000005">
    <property type="protein sequence ID" value="MEI4801935.1"/>
    <property type="molecule type" value="Genomic_DNA"/>
</dbReference>
<organism evidence="2 3">
    <name type="scientific">Bacillus bruguierae</name>
    <dbReference type="NCBI Taxonomy" id="3127667"/>
    <lineage>
        <taxon>Bacteria</taxon>
        <taxon>Bacillati</taxon>
        <taxon>Bacillota</taxon>
        <taxon>Bacilli</taxon>
        <taxon>Bacillales</taxon>
        <taxon>Bacillaceae</taxon>
        <taxon>Bacillus</taxon>
    </lineage>
</organism>
<proteinExistence type="predicted"/>